<comment type="caution">
    <text evidence="2">The sequence shown here is derived from an EMBL/GenBank/DDBJ whole genome shotgun (WGS) entry which is preliminary data.</text>
</comment>
<dbReference type="OrthoDB" id="7550700at2759"/>
<evidence type="ECO:0000256" key="1">
    <source>
        <dbReference type="SAM" id="MobiDB-lite"/>
    </source>
</evidence>
<keyword evidence="3" id="KW-1185">Reference proteome</keyword>
<gene>
    <name evidence="2" type="ORF">MEDL_40191</name>
</gene>
<evidence type="ECO:0000313" key="3">
    <source>
        <dbReference type="Proteomes" id="UP000683360"/>
    </source>
</evidence>
<evidence type="ECO:0000313" key="2">
    <source>
        <dbReference type="EMBL" id="CAG2227145.1"/>
    </source>
</evidence>
<organism evidence="2 3">
    <name type="scientific">Mytilus edulis</name>
    <name type="common">Blue mussel</name>
    <dbReference type="NCBI Taxonomy" id="6550"/>
    <lineage>
        <taxon>Eukaryota</taxon>
        <taxon>Metazoa</taxon>
        <taxon>Spiralia</taxon>
        <taxon>Lophotrochozoa</taxon>
        <taxon>Mollusca</taxon>
        <taxon>Bivalvia</taxon>
        <taxon>Autobranchia</taxon>
        <taxon>Pteriomorphia</taxon>
        <taxon>Mytilida</taxon>
        <taxon>Mytiloidea</taxon>
        <taxon>Mytilidae</taxon>
        <taxon>Mytilinae</taxon>
        <taxon>Mytilus</taxon>
    </lineage>
</organism>
<dbReference type="Proteomes" id="UP000683360">
    <property type="component" value="Unassembled WGS sequence"/>
</dbReference>
<proteinExistence type="predicted"/>
<dbReference type="EMBL" id="CAJPWZ010001950">
    <property type="protein sequence ID" value="CAG2227145.1"/>
    <property type="molecule type" value="Genomic_DNA"/>
</dbReference>
<name>A0A8S3T047_MYTED</name>
<dbReference type="PANTHER" id="PTHR47331">
    <property type="entry name" value="PHD-TYPE DOMAIN-CONTAINING PROTEIN"/>
    <property type="match status" value="1"/>
</dbReference>
<dbReference type="PANTHER" id="PTHR47331:SF7">
    <property type="match status" value="1"/>
</dbReference>
<accession>A0A8S3T047</accession>
<reference evidence="2" key="1">
    <citation type="submission" date="2021-03" db="EMBL/GenBank/DDBJ databases">
        <authorList>
            <person name="Bekaert M."/>
        </authorList>
    </citation>
    <scope>NUCLEOTIDE SEQUENCE</scope>
</reference>
<dbReference type="AlphaFoldDB" id="A0A8S3T047"/>
<feature type="region of interest" description="Disordered" evidence="1">
    <location>
        <begin position="224"/>
        <end position="245"/>
    </location>
</feature>
<sequence length="245" mass="28198">MRKQTAIQADMKLLSVKRDIEEAECELRVLNDNFDEDCAISEPNKEDVQRRTAEFILKQTDQNANMPKTQNLNVDAPTFKPAVVNQMPTATFTQTDACREFTQFIVKKYCRKVKVQKTTNTTNNRYGNTRNQLSCARTETSLLKPFAEKVKISDSVCPVHGTSHILNECRGFRMKPISERREFLKKNGICFRCCGPKRHLRRDCKEFLKCSVCQSREHPSALHTDIENIRKNKPPESHEGENESG</sequence>
<protein>
    <submittedName>
        <fullName evidence="2">Uncharacterized protein</fullName>
    </submittedName>
</protein>